<comment type="caution">
    <text evidence="2">The sequence shown here is derived from an EMBL/GenBank/DDBJ whole genome shotgun (WGS) entry which is preliminary data.</text>
</comment>
<dbReference type="Gene3D" id="3.40.50.150">
    <property type="entry name" value="Vaccinia Virus protein VP39"/>
    <property type="match status" value="1"/>
</dbReference>
<feature type="domain" description="PRMT5 arginine-N-methyltransferase" evidence="1">
    <location>
        <begin position="89"/>
        <end position="184"/>
    </location>
</feature>
<reference evidence="2" key="1">
    <citation type="submission" date="2022-03" db="EMBL/GenBank/DDBJ databases">
        <authorList>
            <person name="Woo C.Y."/>
        </authorList>
    </citation>
    <scope>NUCLEOTIDE SEQUENCE</scope>
    <source>
        <strain evidence="2">CYS-01</strain>
    </source>
</reference>
<dbReference type="InterPro" id="IPR035075">
    <property type="entry name" value="PRMT5"/>
</dbReference>
<evidence type="ECO:0000313" key="2">
    <source>
        <dbReference type="EMBL" id="MCJ0741856.1"/>
    </source>
</evidence>
<keyword evidence="3" id="KW-1185">Reference proteome</keyword>
<dbReference type="Proteomes" id="UP001165460">
    <property type="component" value="Unassembled WGS sequence"/>
</dbReference>
<organism evidence="2 3">
    <name type="scientific">Pedobacter montanisoli</name>
    <dbReference type="NCBI Taxonomy" id="2923277"/>
    <lineage>
        <taxon>Bacteria</taxon>
        <taxon>Pseudomonadati</taxon>
        <taxon>Bacteroidota</taxon>
        <taxon>Sphingobacteriia</taxon>
        <taxon>Sphingobacteriales</taxon>
        <taxon>Sphingobacteriaceae</taxon>
        <taxon>Pedobacter</taxon>
    </lineage>
</organism>
<evidence type="ECO:0000313" key="3">
    <source>
        <dbReference type="Proteomes" id="UP001165460"/>
    </source>
</evidence>
<proteinExistence type="predicted"/>
<gene>
    <name evidence="2" type="ORF">MMF97_03960</name>
</gene>
<accession>A0ABS9ZTE7</accession>
<name>A0ABS9ZTE7_9SPHI</name>
<sequence length="325" mass="36362">MQQKIDISQIKEKLEIACSTILLPGDFHAALVPAINEYTSMLFELAGINSESDEQRTDIFTHTGKAIGPFWAAACVREVLRTQRFCRGIYEAVKDCLVKQTTKPIQVIYAGTGPLAALAIPTMMQFRPNQVQFTLLEINPVSYAKLQQLLTILDLNAYVKEFVLADAATWKVTDTADIVVSETMNGGLRNEPQIAIMLNLASQLPENTLLIPEEITVALATPRKENEPLLLKELGRFNKESYREIIAGSNADKWSFKEVVYEPDEEIGSKLMLTTNITVYKTDKLGYNDCSLTLPYRVKGDFNEAKTLKFAYKLSEQTGFNVYAG</sequence>
<dbReference type="SUPFAM" id="SSF53335">
    <property type="entry name" value="S-adenosyl-L-methionine-dependent methyltransferases"/>
    <property type="match status" value="1"/>
</dbReference>
<dbReference type="InterPro" id="IPR029063">
    <property type="entry name" value="SAM-dependent_MTases_sf"/>
</dbReference>
<protein>
    <recommendedName>
        <fullName evidence="1">PRMT5 arginine-N-methyltransferase domain-containing protein</fullName>
    </recommendedName>
</protein>
<dbReference type="Pfam" id="PF05185">
    <property type="entry name" value="PRMT5"/>
    <property type="match status" value="1"/>
</dbReference>
<dbReference type="EMBL" id="JALGBH010000001">
    <property type="protein sequence ID" value="MCJ0741856.1"/>
    <property type="molecule type" value="Genomic_DNA"/>
</dbReference>
<dbReference type="RefSeq" id="WP_243359399.1">
    <property type="nucleotide sequence ID" value="NZ_JALGBH010000001.1"/>
</dbReference>
<evidence type="ECO:0000259" key="1">
    <source>
        <dbReference type="Pfam" id="PF05185"/>
    </source>
</evidence>